<dbReference type="Proteomes" id="UP000028999">
    <property type="component" value="Unassembled WGS sequence"/>
</dbReference>
<dbReference type="Gramene" id="CDY38793">
    <property type="protein sequence ID" value="CDY38793"/>
    <property type="gene ID" value="GSBRNA2T00066596001"/>
</dbReference>
<proteinExistence type="predicted"/>
<protein>
    <submittedName>
        <fullName evidence="1">BnaA07g28650D protein</fullName>
    </submittedName>
</protein>
<evidence type="ECO:0000313" key="1">
    <source>
        <dbReference type="EMBL" id="CDY38793.1"/>
    </source>
</evidence>
<accession>A0A078HPQ9</accession>
<dbReference type="PaxDb" id="3708-A0A078HPQ9"/>
<reference evidence="1 2" key="1">
    <citation type="journal article" date="2014" name="Science">
        <title>Plant genetics. Early allopolyploid evolution in the post-Neolithic Brassica napus oilseed genome.</title>
        <authorList>
            <person name="Chalhoub B."/>
            <person name="Denoeud F."/>
            <person name="Liu S."/>
            <person name="Parkin I.A."/>
            <person name="Tang H."/>
            <person name="Wang X."/>
            <person name="Chiquet J."/>
            <person name="Belcram H."/>
            <person name="Tong C."/>
            <person name="Samans B."/>
            <person name="Correa M."/>
            <person name="Da Silva C."/>
            <person name="Just J."/>
            <person name="Falentin C."/>
            <person name="Koh C.S."/>
            <person name="Le Clainche I."/>
            <person name="Bernard M."/>
            <person name="Bento P."/>
            <person name="Noel B."/>
            <person name="Labadie K."/>
            <person name="Alberti A."/>
            <person name="Charles M."/>
            <person name="Arnaud D."/>
            <person name="Guo H."/>
            <person name="Daviaud C."/>
            <person name="Alamery S."/>
            <person name="Jabbari K."/>
            <person name="Zhao M."/>
            <person name="Edger P.P."/>
            <person name="Chelaifa H."/>
            <person name="Tack D."/>
            <person name="Lassalle G."/>
            <person name="Mestiri I."/>
            <person name="Schnel N."/>
            <person name="Le Paslier M.C."/>
            <person name="Fan G."/>
            <person name="Renault V."/>
            <person name="Bayer P.E."/>
            <person name="Golicz A.A."/>
            <person name="Manoli S."/>
            <person name="Lee T.H."/>
            <person name="Thi V.H."/>
            <person name="Chalabi S."/>
            <person name="Hu Q."/>
            <person name="Fan C."/>
            <person name="Tollenaere R."/>
            <person name="Lu Y."/>
            <person name="Battail C."/>
            <person name="Shen J."/>
            <person name="Sidebottom C.H."/>
            <person name="Wang X."/>
            <person name="Canaguier A."/>
            <person name="Chauveau A."/>
            <person name="Berard A."/>
            <person name="Deniot G."/>
            <person name="Guan M."/>
            <person name="Liu Z."/>
            <person name="Sun F."/>
            <person name="Lim Y.P."/>
            <person name="Lyons E."/>
            <person name="Town C.D."/>
            <person name="Bancroft I."/>
            <person name="Wang X."/>
            <person name="Meng J."/>
            <person name="Ma J."/>
            <person name="Pires J.C."/>
            <person name="King G.J."/>
            <person name="Brunel D."/>
            <person name="Delourme R."/>
            <person name="Renard M."/>
            <person name="Aury J.M."/>
            <person name="Adams K.L."/>
            <person name="Batley J."/>
            <person name="Snowdon R.J."/>
            <person name="Tost J."/>
            <person name="Edwards D."/>
            <person name="Zhou Y."/>
            <person name="Hua W."/>
            <person name="Sharpe A.G."/>
            <person name="Paterson A.H."/>
            <person name="Guan C."/>
            <person name="Wincker P."/>
        </authorList>
    </citation>
    <scope>NUCLEOTIDE SEQUENCE [LARGE SCALE GENOMIC DNA]</scope>
    <source>
        <strain evidence="2">cv. Darmor-bzh</strain>
    </source>
</reference>
<evidence type="ECO:0000313" key="2">
    <source>
        <dbReference type="Proteomes" id="UP000028999"/>
    </source>
</evidence>
<sequence>MSLPVEMFLMFFLASTATYSPTELLI</sequence>
<organism evidence="1 2">
    <name type="scientific">Brassica napus</name>
    <name type="common">Rape</name>
    <dbReference type="NCBI Taxonomy" id="3708"/>
    <lineage>
        <taxon>Eukaryota</taxon>
        <taxon>Viridiplantae</taxon>
        <taxon>Streptophyta</taxon>
        <taxon>Embryophyta</taxon>
        <taxon>Tracheophyta</taxon>
        <taxon>Spermatophyta</taxon>
        <taxon>Magnoliopsida</taxon>
        <taxon>eudicotyledons</taxon>
        <taxon>Gunneridae</taxon>
        <taxon>Pentapetalae</taxon>
        <taxon>rosids</taxon>
        <taxon>malvids</taxon>
        <taxon>Brassicales</taxon>
        <taxon>Brassicaceae</taxon>
        <taxon>Brassiceae</taxon>
        <taxon>Brassica</taxon>
    </lineage>
</organism>
<dbReference type="EMBL" id="LK032432">
    <property type="protein sequence ID" value="CDY38793.1"/>
    <property type="molecule type" value="Genomic_DNA"/>
</dbReference>
<name>A0A078HPQ9_BRANA</name>
<dbReference type="AlphaFoldDB" id="A0A078HPQ9"/>
<gene>
    <name evidence="1" type="primary">BnaA07g28650D</name>
    <name evidence="1" type="ORF">GSBRNA2T00066596001</name>
</gene>
<keyword evidence="2" id="KW-1185">Reference proteome</keyword>